<evidence type="ECO:0000256" key="1">
    <source>
        <dbReference type="SAM" id="MobiDB-lite"/>
    </source>
</evidence>
<dbReference type="AlphaFoldDB" id="B0MV75"/>
<evidence type="ECO:0000313" key="3">
    <source>
        <dbReference type="Proteomes" id="UP000005819"/>
    </source>
</evidence>
<protein>
    <submittedName>
        <fullName evidence="2">Uncharacterized protein</fullName>
    </submittedName>
</protein>
<dbReference type="EMBL" id="ABFK02000017">
    <property type="protein sequence ID" value="EDS04024.1"/>
    <property type="molecule type" value="Genomic_DNA"/>
</dbReference>
<feature type="region of interest" description="Disordered" evidence="1">
    <location>
        <begin position="1"/>
        <end position="83"/>
    </location>
</feature>
<keyword evidence="3" id="KW-1185">Reference proteome</keyword>
<proteinExistence type="predicted"/>
<reference evidence="2" key="1">
    <citation type="submission" date="2007-10" db="EMBL/GenBank/DDBJ databases">
        <authorList>
            <person name="Fulton L."/>
            <person name="Clifton S."/>
            <person name="Fulton B."/>
            <person name="Xu J."/>
            <person name="Minx P."/>
            <person name="Pepin K.H."/>
            <person name="Johnson M."/>
            <person name="Thiruvilangam P."/>
            <person name="Bhonagiri V."/>
            <person name="Nash W.E."/>
            <person name="Mardis E.R."/>
            <person name="Wilson R.K."/>
        </authorList>
    </citation>
    <scope>NUCLEOTIDE SEQUENCE [LARGE SCALE GENOMIC DNA]</scope>
    <source>
        <strain evidence="2">DSM 17216</strain>
    </source>
</reference>
<dbReference type="Proteomes" id="UP000005819">
    <property type="component" value="Unassembled WGS sequence"/>
</dbReference>
<evidence type="ECO:0000313" key="2">
    <source>
        <dbReference type="EMBL" id="EDS04024.1"/>
    </source>
</evidence>
<gene>
    <name evidence="2" type="ORF">ALIPUT_01086</name>
</gene>
<accession>B0MV75</accession>
<dbReference type="HOGENOM" id="CLU_2535170_0_0_10"/>
<organism evidence="2 3">
    <name type="scientific">Alistipes putredinis DSM 17216</name>
    <dbReference type="NCBI Taxonomy" id="445970"/>
    <lineage>
        <taxon>Bacteria</taxon>
        <taxon>Pseudomonadati</taxon>
        <taxon>Bacteroidota</taxon>
        <taxon>Bacteroidia</taxon>
        <taxon>Bacteroidales</taxon>
        <taxon>Rikenellaceae</taxon>
        <taxon>Alistipes</taxon>
    </lineage>
</organism>
<sequence length="83" mass="8917">MCRTNRDPKNRRSGKTSTAAHSAGGNRHGRAYGTETAASGPHCPDTDTAQLYRKVGTSSDQRKQSGSNPTVRKKIQAQTEICA</sequence>
<feature type="compositionally biased region" description="Polar residues" evidence="1">
    <location>
        <begin position="56"/>
        <end position="83"/>
    </location>
</feature>
<reference evidence="2" key="2">
    <citation type="submission" date="2013-09" db="EMBL/GenBank/DDBJ databases">
        <title>Draft genome sequence of Alistipes putredinis (DSM 17216).</title>
        <authorList>
            <person name="Sudarsanam P."/>
            <person name="Ley R."/>
            <person name="Guruge J."/>
            <person name="Turnbaugh P.J."/>
            <person name="Mahowald M."/>
            <person name="Liep D."/>
            <person name="Gordon J."/>
        </authorList>
    </citation>
    <scope>NUCLEOTIDE SEQUENCE</scope>
    <source>
        <strain evidence="2">DSM 17216</strain>
    </source>
</reference>
<feature type="compositionally biased region" description="Basic and acidic residues" evidence="1">
    <location>
        <begin position="1"/>
        <end position="10"/>
    </location>
</feature>
<comment type="caution">
    <text evidence="2">The sequence shown here is derived from an EMBL/GenBank/DDBJ whole genome shotgun (WGS) entry which is preliminary data.</text>
</comment>
<name>B0MV75_9BACT</name>